<dbReference type="PANTHER" id="PTHR21661:SF35">
    <property type="entry name" value="EPOXIDE HYDROLASE"/>
    <property type="match status" value="1"/>
</dbReference>
<dbReference type="AlphaFoldDB" id="A0AAD5URW4"/>
<dbReference type="Pfam" id="PF06441">
    <property type="entry name" value="EHN"/>
    <property type="match status" value="1"/>
</dbReference>
<comment type="similarity">
    <text evidence="1">Belongs to the peptidase S33 family.</text>
</comment>
<evidence type="ECO:0000313" key="7">
    <source>
        <dbReference type="Proteomes" id="UP001212997"/>
    </source>
</evidence>
<dbReference type="InterPro" id="IPR029058">
    <property type="entry name" value="AB_hydrolase_fold"/>
</dbReference>
<comment type="caution">
    <text evidence="6">The sequence shown here is derived from an EMBL/GenBank/DDBJ whole genome shotgun (WGS) entry which is preliminary data.</text>
</comment>
<dbReference type="PANTHER" id="PTHR21661">
    <property type="entry name" value="EPOXIDE HYDROLASE 1-RELATED"/>
    <property type="match status" value="1"/>
</dbReference>
<evidence type="ECO:0000256" key="1">
    <source>
        <dbReference type="ARBA" id="ARBA00010088"/>
    </source>
</evidence>
<organism evidence="6 7">
    <name type="scientific">Meripilus lineatus</name>
    <dbReference type="NCBI Taxonomy" id="2056292"/>
    <lineage>
        <taxon>Eukaryota</taxon>
        <taxon>Fungi</taxon>
        <taxon>Dikarya</taxon>
        <taxon>Basidiomycota</taxon>
        <taxon>Agaricomycotina</taxon>
        <taxon>Agaricomycetes</taxon>
        <taxon>Polyporales</taxon>
        <taxon>Meripilaceae</taxon>
        <taxon>Meripilus</taxon>
    </lineage>
</organism>
<feature type="domain" description="Epoxide hydrolase N-terminal" evidence="5">
    <location>
        <begin position="13"/>
        <end position="120"/>
    </location>
</feature>
<dbReference type="SUPFAM" id="SSF53474">
    <property type="entry name" value="alpha/beta-Hydrolases"/>
    <property type="match status" value="1"/>
</dbReference>
<feature type="active site" description="Nucleophile" evidence="4">
    <location>
        <position position="186"/>
    </location>
</feature>
<evidence type="ECO:0000259" key="5">
    <source>
        <dbReference type="Pfam" id="PF06441"/>
    </source>
</evidence>
<evidence type="ECO:0000313" key="6">
    <source>
        <dbReference type="EMBL" id="KAJ3476136.1"/>
    </source>
</evidence>
<feature type="active site" description="Proton donor" evidence="4">
    <location>
        <position position="328"/>
    </location>
</feature>
<dbReference type="GO" id="GO:0097176">
    <property type="term" value="P:epoxide metabolic process"/>
    <property type="evidence" value="ECO:0007669"/>
    <property type="project" value="TreeGrafter"/>
</dbReference>
<protein>
    <recommendedName>
        <fullName evidence="5">Epoxide hydrolase N-terminal domain-containing protein</fullName>
    </recommendedName>
</protein>
<sequence length="408" mass="46342">MQQSSVFQDISSPRPFKVDIPTDEVERMRRLISDTRLPQEPVVPEVGWDYGVDLAWLQTMRDAWLNEYDWKKAEREMNHLNHFLVTIESVSVHFIHHPSTRPDAVPILLTHGWPGSFWEFHKMVEPLTNPPAGQPSFHVVIPSLPGFGFSGPPPKKMWDMQDNARILDHLMTGVLGYSSYMAQGGDWGSIMATVLGSTKFPACKLINLNMCGVSPPKTAFLTLPLFALPTSWRQWMMSFIYTEEEQRDFSRTVDVVKNILGYFVPQATRPLSIGYALYDSPMGLLVWIGERYKDLVDPEILPCVREDILTTISIYFFTHTFHSAALPYYENAGLVKKNLVITKPLGLSRFPFDVNIPPISWVKALHPNVVFVQRHERGGHFPGLEVPELLVGDLREMIVKNGALFGHG</sequence>
<dbReference type="GO" id="GO:0004301">
    <property type="term" value="F:epoxide hydrolase activity"/>
    <property type="evidence" value="ECO:0007669"/>
    <property type="project" value="TreeGrafter"/>
</dbReference>
<dbReference type="PRINTS" id="PR00412">
    <property type="entry name" value="EPOXHYDRLASE"/>
</dbReference>
<reference evidence="6" key="1">
    <citation type="submission" date="2022-07" db="EMBL/GenBank/DDBJ databases">
        <title>Genome Sequence of Physisporinus lineatus.</title>
        <authorList>
            <person name="Buettner E."/>
        </authorList>
    </citation>
    <scope>NUCLEOTIDE SEQUENCE</scope>
    <source>
        <strain evidence="6">VT162</strain>
    </source>
</reference>
<dbReference type="Gene3D" id="3.40.50.1820">
    <property type="entry name" value="alpha/beta hydrolase"/>
    <property type="match status" value="1"/>
</dbReference>
<evidence type="ECO:0000256" key="3">
    <source>
        <dbReference type="ARBA" id="ARBA00022801"/>
    </source>
</evidence>
<evidence type="ECO:0000256" key="4">
    <source>
        <dbReference type="PIRSR" id="PIRSR001112-1"/>
    </source>
</evidence>
<dbReference type="PIRSF" id="PIRSF001112">
    <property type="entry name" value="Epoxide_hydrolase"/>
    <property type="match status" value="1"/>
</dbReference>
<evidence type="ECO:0000256" key="2">
    <source>
        <dbReference type="ARBA" id="ARBA00022797"/>
    </source>
</evidence>
<keyword evidence="2" id="KW-0058">Aromatic hydrocarbons catabolism</keyword>
<dbReference type="InterPro" id="IPR016292">
    <property type="entry name" value="Epoxide_hydrolase"/>
</dbReference>
<keyword evidence="3" id="KW-0378">Hydrolase</keyword>
<dbReference type="Proteomes" id="UP001212997">
    <property type="component" value="Unassembled WGS sequence"/>
</dbReference>
<feature type="active site" description="Proton acceptor" evidence="4">
    <location>
        <position position="380"/>
    </location>
</feature>
<dbReference type="InterPro" id="IPR010497">
    <property type="entry name" value="Epoxide_hydro_N"/>
</dbReference>
<dbReference type="EMBL" id="JANAWD010000747">
    <property type="protein sequence ID" value="KAJ3476136.1"/>
    <property type="molecule type" value="Genomic_DNA"/>
</dbReference>
<gene>
    <name evidence="6" type="ORF">NLI96_g11373</name>
</gene>
<proteinExistence type="inferred from homology"/>
<accession>A0AAD5URW4</accession>
<name>A0AAD5URW4_9APHY</name>
<dbReference type="InterPro" id="IPR000639">
    <property type="entry name" value="Epox_hydrolase-like"/>
</dbReference>
<keyword evidence="7" id="KW-1185">Reference proteome</keyword>